<dbReference type="Proteomes" id="UP000626697">
    <property type="component" value="Unassembled WGS sequence"/>
</dbReference>
<dbReference type="Gene3D" id="3.40.50.150">
    <property type="entry name" value="Vaccinia Virus protein VP39"/>
    <property type="match status" value="1"/>
</dbReference>
<keyword evidence="1" id="KW-0489">Methyltransferase</keyword>
<dbReference type="PIRSF" id="PIRSF018637">
    <property type="entry name" value="TrmK"/>
    <property type="match status" value="1"/>
</dbReference>
<keyword evidence="1" id="KW-0808">Transferase</keyword>
<reference evidence="1 2" key="1">
    <citation type="submission" date="2020-08" db="EMBL/GenBank/DDBJ databases">
        <title>Genomic Encyclopedia of Type Strains, Phase IV (KMG-IV): sequencing the most valuable type-strain genomes for metagenomic binning, comparative biology and taxonomic classification.</title>
        <authorList>
            <person name="Goeker M."/>
        </authorList>
    </citation>
    <scope>NUCLEOTIDE SEQUENCE [LARGE SCALE GENOMIC DNA]</scope>
    <source>
        <strain evidence="1 2">DSM 105481</strain>
    </source>
</reference>
<dbReference type="Pfam" id="PF04816">
    <property type="entry name" value="TrmK"/>
    <property type="match status" value="1"/>
</dbReference>
<dbReference type="RefSeq" id="WP_182501585.1">
    <property type="nucleotide sequence ID" value="NZ_JACJHX010000002.1"/>
</dbReference>
<gene>
    <name evidence="1" type="ORF">HNP81_000742</name>
</gene>
<evidence type="ECO:0000313" key="2">
    <source>
        <dbReference type="Proteomes" id="UP000626697"/>
    </source>
</evidence>
<comment type="caution">
    <text evidence="1">The sequence shown here is derived from an EMBL/GenBank/DDBJ whole genome shotgun (WGS) entry which is preliminary data.</text>
</comment>
<dbReference type="GO" id="GO:0032259">
    <property type="term" value="P:methylation"/>
    <property type="evidence" value="ECO:0007669"/>
    <property type="project" value="UniProtKB-KW"/>
</dbReference>
<sequence>MNHEKLSMRLERVATYIQQGSVLADIGSDHAYLPCYAVQKGISVKAIAGEVVEGPFQSAKKQVKLTELEDPIDVRLGNGLDVLLPNEATCITIAGMGGLLISSILENGKDKLGAVKRLVLQPNVGSNIVRKWLLENDWELVNEEILEEDGKIYEILIAERGIPTKPYANDAESALLFGPFLMAQRHEVFLKKWQLEKEHWQRIIQEMDVKSQNAATSSKRQELINQIQQVEVVLGI</sequence>
<organism evidence="1 2">
    <name type="scientific">Peribacillus huizhouensis</name>
    <dbReference type="NCBI Taxonomy" id="1501239"/>
    <lineage>
        <taxon>Bacteria</taxon>
        <taxon>Bacillati</taxon>
        <taxon>Bacillota</taxon>
        <taxon>Bacilli</taxon>
        <taxon>Bacillales</taxon>
        <taxon>Bacillaceae</taxon>
        <taxon>Peribacillus</taxon>
    </lineage>
</organism>
<evidence type="ECO:0000313" key="1">
    <source>
        <dbReference type="EMBL" id="MBA9025459.1"/>
    </source>
</evidence>
<name>A0ABR6CK67_9BACI</name>
<accession>A0ABR6CK67</accession>
<dbReference type="PANTHER" id="PTHR38451">
    <property type="entry name" value="TRNA (ADENINE(22)-N(1))-METHYLTRANSFERASE"/>
    <property type="match status" value="1"/>
</dbReference>
<dbReference type="InterPro" id="IPR029063">
    <property type="entry name" value="SAM-dependent_MTases_sf"/>
</dbReference>
<proteinExistence type="predicted"/>
<dbReference type="SUPFAM" id="SSF53335">
    <property type="entry name" value="S-adenosyl-L-methionine-dependent methyltransferases"/>
    <property type="match status" value="1"/>
</dbReference>
<dbReference type="EMBL" id="JACJHX010000002">
    <property type="protein sequence ID" value="MBA9025459.1"/>
    <property type="molecule type" value="Genomic_DNA"/>
</dbReference>
<dbReference type="Gene3D" id="1.10.287.1890">
    <property type="match status" value="1"/>
</dbReference>
<dbReference type="InterPro" id="IPR006901">
    <property type="entry name" value="TrmK"/>
</dbReference>
<dbReference type="EC" id="2.1.1.217" evidence="1"/>
<keyword evidence="2" id="KW-1185">Reference proteome</keyword>
<dbReference type="PANTHER" id="PTHR38451:SF1">
    <property type="entry name" value="TRNA (ADENINE(22)-N(1))-METHYLTRANSFERASE"/>
    <property type="match status" value="1"/>
</dbReference>
<protein>
    <submittedName>
        <fullName evidence="1">tRNA (Adenine22-N1)-methyltransferase</fullName>
        <ecNumber evidence="1">2.1.1.217</ecNumber>
    </submittedName>
</protein>
<dbReference type="GO" id="GO:0160105">
    <property type="term" value="F:tRNA (adenine(22)-N1)-methyltransferase activity"/>
    <property type="evidence" value="ECO:0007669"/>
    <property type="project" value="UniProtKB-EC"/>
</dbReference>